<dbReference type="SMART" id="SM00220">
    <property type="entry name" value="S_TKc"/>
    <property type="match status" value="1"/>
</dbReference>
<keyword evidence="2" id="KW-0547">Nucleotide-binding</keyword>
<dbReference type="Proteomes" id="UP000800094">
    <property type="component" value="Unassembled WGS sequence"/>
</dbReference>
<keyword evidence="3" id="KW-0067">ATP-binding</keyword>
<evidence type="ECO:0000313" key="6">
    <source>
        <dbReference type="Proteomes" id="UP000800094"/>
    </source>
</evidence>
<evidence type="ECO:0000256" key="1">
    <source>
        <dbReference type="ARBA" id="ARBA00022527"/>
    </source>
</evidence>
<proteinExistence type="predicted"/>
<feature type="domain" description="Protein kinase" evidence="4">
    <location>
        <begin position="1"/>
        <end position="338"/>
    </location>
</feature>
<sequence>MRSLVHPNFSAARNSLSRTVSSLAPGHLQGAHWDYRIVDAVKGDNTHASTVFKAKVVPREDAPNTPQWAIIKKASPEDETATENLVRECHSYLLPGVASTQCFRKMYDVIDKRTIALEWLDTTLADVKYQPDMRTYALIKTVLKETLTSCDVLDGQQCVNTDYKPANILLSGIETGRVIAKVGDLGLVVPAGYLFNAQPYAMRAPEVFLGQACTKPSQVWAIAAMLLCWMKPGVLGAGDSPHPFVNEAWCMAKIKQLFPNWYIPTPDEVERPTLKSAVEFAIRFSEEEPIPQAISPFEMETQKMKIPEQLRDLLRLMLVVDPGERPSASAVLASREFQAFQIL</sequence>
<keyword evidence="5" id="KW-0418">Kinase</keyword>
<dbReference type="InterPro" id="IPR000719">
    <property type="entry name" value="Prot_kinase_dom"/>
</dbReference>
<accession>A0A6A6I711</accession>
<dbReference type="GeneID" id="54578387"/>
<keyword evidence="6" id="KW-1185">Reference proteome</keyword>
<name>A0A6A6I711_9PLEO</name>
<dbReference type="EMBL" id="ML987199">
    <property type="protein sequence ID" value="KAF2245858.1"/>
    <property type="molecule type" value="Genomic_DNA"/>
</dbReference>
<dbReference type="PROSITE" id="PS50011">
    <property type="entry name" value="PROTEIN_KINASE_DOM"/>
    <property type="match status" value="1"/>
</dbReference>
<evidence type="ECO:0000259" key="4">
    <source>
        <dbReference type="PROSITE" id="PS50011"/>
    </source>
</evidence>
<dbReference type="AlphaFoldDB" id="A0A6A6I711"/>
<evidence type="ECO:0000313" key="5">
    <source>
        <dbReference type="EMBL" id="KAF2245858.1"/>
    </source>
</evidence>
<dbReference type="GO" id="GO:0005524">
    <property type="term" value="F:ATP binding"/>
    <property type="evidence" value="ECO:0007669"/>
    <property type="project" value="UniProtKB-KW"/>
</dbReference>
<dbReference type="GO" id="GO:0004674">
    <property type="term" value="F:protein serine/threonine kinase activity"/>
    <property type="evidence" value="ECO:0007669"/>
    <property type="project" value="UniProtKB-KW"/>
</dbReference>
<keyword evidence="5" id="KW-0808">Transferase</keyword>
<keyword evidence="1" id="KW-0723">Serine/threonine-protein kinase</keyword>
<protein>
    <submittedName>
        <fullName evidence="5">Kinase-like protein</fullName>
    </submittedName>
</protein>
<dbReference type="RefSeq" id="XP_033680862.1">
    <property type="nucleotide sequence ID" value="XM_033825057.1"/>
</dbReference>
<dbReference type="Pfam" id="PF00069">
    <property type="entry name" value="Pkinase"/>
    <property type="match status" value="1"/>
</dbReference>
<reference evidence="5" key="1">
    <citation type="journal article" date="2020" name="Stud. Mycol.">
        <title>101 Dothideomycetes genomes: a test case for predicting lifestyles and emergence of pathogens.</title>
        <authorList>
            <person name="Haridas S."/>
            <person name="Albert R."/>
            <person name="Binder M."/>
            <person name="Bloem J."/>
            <person name="Labutti K."/>
            <person name="Salamov A."/>
            <person name="Andreopoulos B."/>
            <person name="Baker S."/>
            <person name="Barry K."/>
            <person name="Bills G."/>
            <person name="Bluhm B."/>
            <person name="Cannon C."/>
            <person name="Castanera R."/>
            <person name="Culley D."/>
            <person name="Daum C."/>
            <person name="Ezra D."/>
            <person name="Gonzalez J."/>
            <person name="Henrissat B."/>
            <person name="Kuo A."/>
            <person name="Liang C."/>
            <person name="Lipzen A."/>
            <person name="Lutzoni F."/>
            <person name="Magnuson J."/>
            <person name="Mondo S."/>
            <person name="Nolan M."/>
            <person name="Ohm R."/>
            <person name="Pangilinan J."/>
            <person name="Park H.-J."/>
            <person name="Ramirez L."/>
            <person name="Alfaro M."/>
            <person name="Sun H."/>
            <person name="Tritt A."/>
            <person name="Yoshinaga Y."/>
            <person name="Zwiers L.-H."/>
            <person name="Turgeon B."/>
            <person name="Goodwin S."/>
            <person name="Spatafora J."/>
            <person name="Crous P."/>
            <person name="Grigoriev I."/>
        </authorList>
    </citation>
    <scope>NUCLEOTIDE SEQUENCE</scope>
    <source>
        <strain evidence="5">CBS 122368</strain>
    </source>
</reference>
<dbReference type="OrthoDB" id="5979581at2759"/>
<dbReference type="PANTHER" id="PTHR24055">
    <property type="entry name" value="MITOGEN-ACTIVATED PROTEIN KINASE"/>
    <property type="match status" value="1"/>
</dbReference>
<gene>
    <name evidence="5" type="ORF">BU26DRAFT_461221</name>
</gene>
<dbReference type="SUPFAM" id="SSF56112">
    <property type="entry name" value="Protein kinase-like (PK-like)"/>
    <property type="match status" value="1"/>
</dbReference>
<dbReference type="InterPro" id="IPR050117">
    <property type="entry name" value="MAPK"/>
</dbReference>
<evidence type="ECO:0000256" key="3">
    <source>
        <dbReference type="ARBA" id="ARBA00022840"/>
    </source>
</evidence>
<dbReference type="InterPro" id="IPR011009">
    <property type="entry name" value="Kinase-like_dom_sf"/>
</dbReference>
<organism evidence="5 6">
    <name type="scientific">Trematosphaeria pertusa</name>
    <dbReference type="NCBI Taxonomy" id="390896"/>
    <lineage>
        <taxon>Eukaryota</taxon>
        <taxon>Fungi</taxon>
        <taxon>Dikarya</taxon>
        <taxon>Ascomycota</taxon>
        <taxon>Pezizomycotina</taxon>
        <taxon>Dothideomycetes</taxon>
        <taxon>Pleosporomycetidae</taxon>
        <taxon>Pleosporales</taxon>
        <taxon>Massarineae</taxon>
        <taxon>Trematosphaeriaceae</taxon>
        <taxon>Trematosphaeria</taxon>
    </lineage>
</organism>
<evidence type="ECO:0000256" key="2">
    <source>
        <dbReference type="ARBA" id="ARBA00022741"/>
    </source>
</evidence>
<dbReference type="Gene3D" id="1.10.510.10">
    <property type="entry name" value="Transferase(Phosphotransferase) domain 1"/>
    <property type="match status" value="1"/>
</dbReference>